<gene>
    <name evidence="1" type="ORF">B6S09_03755</name>
    <name evidence="2" type="ORF">LY04_01007</name>
</gene>
<sequence length="100" mass="11916">MAELLGLLALFVLGASVWQLRRQSEFANRWLVHYCKRQQFQLLSVYRYRFCLRKGRLLAHFRFEFSHDGMQHNEGELWLCGLKVMEVSVPVLREDPFGEL</sequence>
<dbReference type="EMBL" id="SODO01000003">
    <property type="protein sequence ID" value="TDW60015.1"/>
    <property type="molecule type" value="Genomic_DNA"/>
</dbReference>
<reference evidence="1 3" key="1">
    <citation type="submission" date="2017-08" db="EMBL/GenBank/DDBJ databases">
        <title>Draft Genome Sequence of the Marine Bacterium Oceanimonas baumannii ATCC 700832.</title>
        <authorList>
            <person name="Mcclelland W.D."/>
            <person name="Brennan M.A."/>
            <person name="Trachtenberg A.M."/>
            <person name="Maclea K.S."/>
        </authorList>
    </citation>
    <scope>NUCLEOTIDE SEQUENCE [LARGE SCALE GENOMIC DNA]</scope>
    <source>
        <strain evidence="1 3">ATCC 700832</strain>
    </source>
</reference>
<name>A0A235CNM1_9GAMM</name>
<dbReference type="OrthoDB" id="5959530at2"/>
<dbReference type="Proteomes" id="UP000295058">
    <property type="component" value="Unassembled WGS sequence"/>
</dbReference>
<proteinExistence type="predicted"/>
<evidence type="ECO:0000313" key="4">
    <source>
        <dbReference type="Proteomes" id="UP000295058"/>
    </source>
</evidence>
<dbReference type="RefSeq" id="WP_094277152.1">
    <property type="nucleotide sequence ID" value="NZ_JBLWZI010000001.1"/>
</dbReference>
<dbReference type="AlphaFoldDB" id="A0A235CNM1"/>
<dbReference type="Proteomes" id="UP000243640">
    <property type="component" value="Unassembled WGS sequence"/>
</dbReference>
<protein>
    <submittedName>
        <fullName evidence="2">Uncharacterized protein DUF3301</fullName>
    </submittedName>
</protein>
<accession>A0A235CNM1</accession>
<reference evidence="2 4" key="2">
    <citation type="submission" date="2019-03" db="EMBL/GenBank/DDBJ databases">
        <title>Genomic Encyclopedia of Archaeal and Bacterial Type Strains, Phase II (KMG-II): from individual species to whole genera.</title>
        <authorList>
            <person name="Goeker M."/>
        </authorList>
    </citation>
    <scope>NUCLEOTIDE SEQUENCE [LARGE SCALE GENOMIC DNA]</scope>
    <source>
        <strain evidence="2 4">DSM 15594</strain>
    </source>
</reference>
<organism evidence="1 3">
    <name type="scientific">Oceanimonas baumannii</name>
    <dbReference type="NCBI Taxonomy" id="129578"/>
    <lineage>
        <taxon>Bacteria</taxon>
        <taxon>Pseudomonadati</taxon>
        <taxon>Pseudomonadota</taxon>
        <taxon>Gammaproteobacteria</taxon>
        <taxon>Aeromonadales</taxon>
        <taxon>Aeromonadaceae</taxon>
        <taxon>Oceanimonas</taxon>
    </lineage>
</organism>
<keyword evidence="4" id="KW-1185">Reference proteome</keyword>
<comment type="caution">
    <text evidence="1">The sequence shown here is derived from an EMBL/GenBank/DDBJ whole genome shotgun (WGS) entry which is preliminary data.</text>
</comment>
<evidence type="ECO:0000313" key="3">
    <source>
        <dbReference type="Proteomes" id="UP000243640"/>
    </source>
</evidence>
<dbReference type="EMBL" id="NQJF01000002">
    <property type="protein sequence ID" value="OYD25964.1"/>
    <property type="molecule type" value="Genomic_DNA"/>
</dbReference>
<dbReference type="InterPro" id="IPR021732">
    <property type="entry name" value="DUF3301"/>
</dbReference>
<evidence type="ECO:0000313" key="1">
    <source>
        <dbReference type="EMBL" id="OYD25964.1"/>
    </source>
</evidence>
<evidence type="ECO:0000313" key="2">
    <source>
        <dbReference type="EMBL" id="TDW60015.1"/>
    </source>
</evidence>
<dbReference type="Pfam" id="PF11743">
    <property type="entry name" value="DUF3301"/>
    <property type="match status" value="1"/>
</dbReference>